<reference evidence="2" key="1">
    <citation type="submission" date="2023-03" db="EMBL/GenBank/DDBJ databases">
        <title>Massive genome expansion in bonnet fungi (Mycena s.s.) driven by repeated elements and novel gene families across ecological guilds.</title>
        <authorList>
            <consortium name="Lawrence Berkeley National Laboratory"/>
            <person name="Harder C.B."/>
            <person name="Miyauchi S."/>
            <person name="Viragh M."/>
            <person name="Kuo A."/>
            <person name="Thoen E."/>
            <person name="Andreopoulos B."/>
            <person name="Lu D."/>
            <person name="Skrede I."/>
            <person name="Drula E."/>
            <person name="Henrissat B."/>
            <person name="Morin E."/>
            <person name="Kohler A."/>
            <person name="Barry K."/>
            <person name="LaButti K."/>
            <person name="Morin E."/>
            <person name="Salamov A."/>
            <person name="Lipzen A."/>
            <person name="Mereny Z."/>
            <person name="Hegedus B."/>
            <person name="Baldrian P."/>
            <person name="Stursova M."/>
            <person name="Weitz H."/>
            <person name="Taylor A."/>
            <person name="Grigoriev I.V."/>
            <person name="Nagy L.G."/>
            <person name="Martin F."/>
            <person name="Kauserud H."/>
        </authorList>
    </citation>
    <scope>NUCLEOTIDE SEQUENCE</scope>
    <source>
        <strain evidence="2">CBHHK002</strain>
    </source>
</reference>
<dbReference type="InterPro" id="IPR011990">
    <property type="entry name" value="TPR-like_helical_dom_sf"/>
</dbReference>
<dbReference type="PANTHER" id="PTHR47691">
    <property type="entry name" value="REGULATOR-RELATED"/>
    <property type="match status" value="1"/>
</dbReference>
<dbReference type="InterPro" id="IPR059179">
    <property type="entry name" value="MLKL-like_MCAfunc"/>
</dbReference>
<dbReference type="InterPro" id="IPR027417">
    <property type="entry name" value="P-loop_NTPase"/>
</dbReference>
<dbReference type="Proteomes" id="UP001218218">
    <property type="component" value="Unassembled WGS sequence"/>
</dbReference>
<dbReference type="EMBL" id="JARIHO010000045">
    <property type="protein sequence ID" value="KAJ7323904.1"/>
    <property type="molecule type" value="Genomic_DNA"/>
</dbReference>
<keyword evidence="3" id="KW-1185">Reference proteome</keyword>
<dbReference type="InterPro" id="IPR049052">
    <property type="entry name" value="nSTAND1"/>
</dbReference>
<dbReference type="PANTHER" id="PTHR47691:SF3">
    <property type="entry name" value="HTH-TYPE TRANSCRIPTIONAL REGULATOR RV0890C-RELATED"/>
    <property type="match status" value="1"/>
</dbReference>
<sequence>MPRQTTLDIRLNDVISSLIPAITALKDFHGVFQTPFIQNVKRNKSESVELLGSIHEVIYCIISILMQSETAGSLPPVMLEHLGKFSQTVNQIHTFVEAQQDGNPIKNFLRRSELNTLLKYCRSGLQQALELFKASIEAGATALGNIDMMKRRTEDMHRELLELISTSSDDASDNSSLVQYYLGTMVHVLTEVSSSGSFSLLPSKPKIFHGRDSELNSILAQLDKKPARIAILGAGGMGKTTLARAVLHHPSIAAKYELRCFVAVDSATNHIELVALVASHLGLKPEKDSTKAVIRHLSKHSSGLLILDNLETTWEQLESRGGVEEFLSLLTEVPTLALIITMRGAERPAKVSWTRPFLLPLTPFSDDAAWQTFIDITDDSHDKKDVMQLLRLTDNMPLAIDLIAQLMDYEGSSNVLTRWETERTSILSNGWNKRSSLDASIAVSLSSSRLLSVPGAQQLLSLLAILPDGLSDTELIQLQLKALVPIREYVLKIYPPSLQLVHPLFKHFWALLELFRQFVGGQQLQGLIDQLSLKQGNVHSVLVQELHTGNPKLLDAIYCTLSYNFFRRTLSYGWTTLMDYIPALFPQSRDPRLEASFSIELLCSAEYHSVTNPEQLSGSIIDDFHVFSDSLLESRFYNALGTYHHRFANDTFQALQYLDKAVTLAESCGSARAQCNALINMAIFKMELGDYKASQMHANHVQMLAKLSGSFFLEAAALRTMAAVCRCLGNYQKATLLYNRARELLKLCGLANGQIYNNILSGLAEVYAKKSEYHAARQIHTEIIDIIGIPDDQDYASSILSLAELDLEIGEAETVVQWNLDQAEKTFKSMRYNIGVTDCEIVRADLRLHQGDTELAKKFLLKCLASSWGRDAWHVRSCLEKVADMRRWGTSEVRWTSTLSVVYLAYSVRSQERPSLCTALSFMGDVFLSRGDTDTACTLFLVALDGFTSMDIHRRRADCMQRPGDISFRKGNLGEAAKLWEDARPLFERSMQTKSINEIDTRLAAVKQTLLKIGDEVIAD</sequence>
<feature type="domain" description="Novel STAND NTPase 1" evidence="1">
    <location>
        <begin position="204"/>
        <end position="343"/>
    </location>
</feature>
<dbReference type="Pfam" id="PF20703">
    <property type="entry name" value="nSTAND1"/>
    <property type="match status" value="1"/>
</dbReference>
<proteinExistence type="predicted"/>
<dbReference type="GO" id="GO:0007166">
    <property type="term" value="P:cell surface receptor signaling pathway"/>
    <property type="evidence" value="ECO:0007669"/>
    <property type="project" value="InterPro"/>
</dbReference>
<evidence type="ECO:0000313" key="3">
    <source>
        <dbReference type="Proteomes" id="UP001218218"/>
    </source>
</evidence>
<evidence type="ECO:0000259" key="1">
    <source>
        <dbReference type="Pfam" id="PF20703"/>
    </source>
</evidence>
<accession>A0AAD7EID2</accession>
<dbReference type="AlphaFoldDB" id="A0AAD7EID2"/>
<protein>
    <recommendedName>
        <fullName evidence="1">Novel STAND NTPase 1 domain-containing protein</fullName>
    </recommendedName>
</protein>
<organism evidence="2 3">
    <name type="scientific">Mycena albidolilacea</name>
    <dbReference type="NCBI Taxonomy" id="1033008"/>
    <lineage>
        <taxon>Eukaryota</taxon>
        <taxon>Fungi</taxon>
        <taxon>Dikarya</taxon>
        <taxon>Basidiomycota</taxon>
        <taxon>Agaricomycotina</taxon>
        <taxon>Agaricomycetes</taxon>
        <taxon>Agaricomycetidae</taxon>
        <taxon>Agaricales</taxon>
        <taxon>Marasmiineae</taxon>
        <taxon>Mycenaceae</taxon>
        <taxon>Mycena</taxon>
    </lineage>
</organism>
<dbReference type="InterPro" id="IPR036537">
    <property type="entry name" value="Adaptor_Cbl_N_dom_sf"/>
</dbReference>
<dbReference type="SUPFAM" id="SSF52540">
    <property type="entry name" value="P-loop containing nucleoside triphosphate hydrolases"/>
    <property type="match status" value="1"/>
</dbReference>
<dbReference type="SUPFAM" id="SSF48452">
    <property type="entry name" value="TPR-like"/>
    <property type="match status" value="2"/>
</dbReference>
<name>A0AAD7EID2_9AGAR</name>
<evidence type="ECO:0000313" key="2">
    <source>
        <dbReference type="EMBL" id="KAJ7323904.1"/>
    </source>
</evidence>
<gene>
    <name evidence="2" type="ORF">DFH08DRAFT_941386</name>
</gene>
<dbReference type="Gene3D" id="1.25.40.10">
    <property type="entry name" value="Tetratricopeptide repeat domain"/>
    <property type="match status" value="2"/>
</dbReference>
<dbReference type="CDD" id="cd21037">
    <property type="entry name" value="MLKL_NTD"/>
    <property type="match status" value="1"/>
</dbReference>
<dbReference type="Gene3D" id="3.40.50.300">
    <property type="entry name" value="P-loop containing nucleotide triphosphate hydrolases"/>
    <property type="match status" value="1"/>
</dbReference>
<comment type="caution">
    <text evidence="2">The sequence shown here is derived from an EMBL/GenBank/DDBJ whole genome shotgun (WGS) entry which is preliminary data.</text>
</comment>
<dbReference type="PRINTS" id="PR00364">
    <property type="entry name" value="DISEASERSIST"/>
</dbReference>
<dbReference type="Gene3D" id="1.20.930.20">
    <property type="entry name" value="Adaptor protein Cbl, N-terminal domain"/>
    <property type="match status" value="1"/>
</dbReference>